<dbReference type="InterPro" id="IPR006160">
    <property type="entry name" value="SCFA_transpt_AtoE"/>
</dbReference>
<evidence type="ECO:0000313" key="2">
    <source>
        <dbReference type="EMBL" id="ANS32124.1"/>
    </source>
</evidence>
<evidence type="ECO:0000256" key="1">
    <source>
        <dbReference type="SAM" id="Phobius"/>
    </source>
</evidence>
<feature type="transmembrane region" description="Helical" evidence="1">
    <location>
        <begin position="45"/>
        <end position="68"/>
    </location>
</feature>
<name>A0A1B1KHQ3_RHOOP</name>
<organism evidence="2 3">
    <name type="scientific">Rhodococcus opacus</name>
    <name type="common">Nocardia opaca</name>
    <dbReference type="NCBI Taxonomy" id="37919"/>
    <lineage>
        <taxon>Bacteria</taxon>
        <taxon>Bacillati</taxon>
        <taxon>Actinomycetota</taxon>
        <taxon>Actinomycetes</taxon>
        <taxon>Mycobacteriales</taxon>
        <taxon>Nocardiaceae</taxon>
        <taxon>Rhodococcus</taxon>
    </lineage>
</organism>
<feature type="transmembrane region" description="Helical" evidence="1">
    <location>
        <begin position="369"/>
        <end position="393"/>
    </location>
</feature>
<keyword evidence="1" id="KW-1133">Transmembrane helix</keyword>
<dbReference type="PATRIC" id="fig|37919.13.peg.7925"/>
<dbReference type="Pfam" id="PF02667">
    <property type="entry name" value="SCFA_trans"/>
    <property type="match status" value="1"/>
</dbReference>
<feature type="transmembrane region" description="Helical" evidence="1">
    <location>
        <begin position="459"/>
        <end position="482"/>
    </location>
</feature>
<gene>
    <name evidence="2" type="ORF">R1CP_37615</name>
</gene>
<dbReference type="PANTHER" id="PTHR41983:SF2">
    <property type="entry name" value="SHORT-CHAIN FATTY ACID TRANSPORTER-RELATED"/>
    <property type="match status" value="1"/>
</dbReference>
<feature type="transmembrane region" description="Helical" evidence="1">
    <location>
        <begin position="210"/>
        <end position="230"/>
    </location>
</feature>
<dbReference type="AlphaFoldDB" id="A0A1B1KHQ3"/>
<keyword evidence="1" id="KW-0472">Membrane</keyword>
<dbReference type="GO" id="GO:0005886">
    <property type="term" value="C:plasma membrane"/>
    <property type="evidence" value="ECO:0007669"/>
    <property type="project" value="TreeGrafter"/>
</dbReference>
<reference evidence="2 3" key="1">
    <citation type="submission" date="2014-07" db="EMBL/GenBank/DDBJ databases">
        <authorList>
            <person name="Zhang J.E."/>
            <person name="Yang H."/>
            <person name="Guo J."/>
            <person name="Deng Z."/>
            <person name="Luo H."/>
            <person name="Luo M."/>
            <person name="Zhao B."/>
        </authorList>
    </citation>
    <scope>NUCLEOTIDE SEQUENCE [LARGE SCALE GENOMIC DNA]</scope>
    <source>
        <strain evidence="2 3">1CP</strain>
        <plasmid evidence="3">Plasmid pr1cp1</plasmid>
    </source>
</reference>
<feature type="transmembrane region" description="Helical" evidence="1">
    <location>
        <begin position="329"/>
        <end position="349"/>
    </location>
</feature>
<feature type="transmembrane region" description="Helical" evidence="1">
    <location>
        <begin position="80"/>
        <end position="100"/>
    </location>
</feature>
<feature type="transmembrane region" description="Helical" evidence="1">
    <location>
        <begin position="298"/>
        <end position="317"/>
    </location>
</feature>
<keyword evidence="2" id="KW-0614">Plasmid</keyword>
<sequence length="488" mass="52040">MSKIMADESIPRASQTNTEEPQLGLLARFATRSSNFSERWFPSTLVFALLTVTAVSIAAMGIGATPAVVAKTFGNGFWDLIPFTMQMAMVAIGGYVVATSGPVARFTTRIALIPKTGRGAIVMVAFVSLVSALFNWGFSLIFSALLVRRLAERAGLRMDYRAAGAAAYLGLGGSWALGLSSSAAQLQANPASIPPTLLPITGVISFRETIFSWQSLLLAAIIIAVCMIVAHRSAPRGSVVRTASDLGIDPHDPIEDHQPRSRPGEWLEYSPLLTLVVVALTGGWAIQEFAAKDPIVAISGLNTYNLLFLTLGMLLHWRPRLFVAAVAKAVPATAGVLIQFPFYAAIAAIMTKAADSDGNTVSHYLASAFTSVGSPVLFPALLGIYSVVLGFLVPSGGGKWIIEAPYVMQAANDLHVNLGWTVQIYNAAEVLPNLVNPFWMLPLLGVLGLKARDIVGFTFLYLLALAPVILGLLTLLSLTLPYHPPIQP</sequence>
<keyword evidence="1" id="KW-0812">Transmembrane</keyword>
<feature type="transmembrane region" description="Helical" evidence="1">
    <location>
        <begin position="120"/>
        <end position="147"/>
    </location>
</feature>
<accession>A0A1B1KHQ3</accession>
<dbReference type="PANTHER" id="PTHR41983">
    <property type="entry name" value="SHORT-CHAIN FATTY ACID TRANSPORTER-RELATED"/>
    <property type="match status" value="1"/>
</dbReference>
<proteinExistence type="predicted"/>
<geneLocation type="plasmid" evidence="3">
    <name>pr1cp1</name>
</geneLocation>
<feature type="transmembrane region" description="Helical" evidence="1">
    <location>
        <begin position="266"/>
        <end position="286"/>
    </location>
</feature>
<protein>
    <submittedName>
        <fullName evidence="2">Short chain fatty acid transporter</fullName>
    </submittedName>
</protein>
<dbReference type="EMBL" id="CP009112">
    <property type="protein sequence ID" value="ANS32124.1"/>
    <property type="molecule type" value="Genomic_DNA"/>
</dbReference>
<evidence type="ECO:0000313" key="3">
    <source>
        <dbReference type="Proteomes" id="UP000186108"/>
    </source>
</evidence>
<dbReference type="Proteomes" id="UP000186108">
    <property type="component" value="Plasmid pR1CP1"/>
</dbReference>